<keyword evidence="1" id="KW-1015">Disulfide bond</keyword>
<dbReference type="Proteomes" id="UP001646157">
    <property type="component" value="Unassembled WGS sequence"/>
</dbReference>
<reference evidence="3 4" key="1">
    <citation type="submission" date="2021-01" db="EMBL/GenBank/DDBJ databases">
        <title>Genomic Encyclopedia of Type Strains, Phase IV (KMG-IV): sequencing the most valuable type-strain genomes for metagenomic binning, comparative biology and taxonomic classification.</title>
        <authorList>
            <person name="Goeker M."/>
        </authorList>
    </citation>
    <scope>NUCLEOTIDE SEQUENCE [LARGE SCALE GENOMIC DNA]</scope>
    <source>
        <strain evidence="3 4">DSM 24834</strain>
    </source>
</reference>
<dbReference type="PANTHER" id="PTHR11675">
    <property type="entry name" value="N-ACETYLGALACTOSAMINYLTRANSFERASE"/>
    <property type="match status" value="1"/>
</dbReference>
<dbReference type="EMBL" id="JAFBDZ010000003">
    <property type="protein sequence ID" value="MBM7586936.1"/>
    <property type="molecule type" value="Genomic_DNA"/>
</dbReference>
<dbReference type="SUPFAM" id="SSF53448">
    <property type="entry name" value="Nucleotide-diphospho-sugar transferases"/>
    <property type="match status" value="1"/>
</dbReference>
<proteinExistence type="predicted"/>
<feature type="domain" description="Glycosyltransferase 2-like" evidence="2">
    <location>
        <begin position="9"/>
        <end position="173"/>
    </location>
</feature>
<dbReference type="InterPro" id="IPR029044">
    <property type="entry name" value="Nucleotide-diphossugar_trans"/>
</dbReference>
<dbReference type="PANTHER" id="PTHR11675:SF126">
    <property type="entry name" value="RICIN B LECTIN DOMAIN-CONTAINING PROTEIN"/>
    <property type="match status" value="1"/>
</dbReference>
<dbReference type="InterPro" id="IPR001173">
    <property type="entry name" value="Glyco_trans_2-like"/>
</dbReference>
<protein>
    <submittedName>
        <fullName evidence="3">Glycosyltransferase involved in cell wall biosynthesis</fullName>
    </submittedName>
</protein>
<organism evidence="3 4">
    <name type="scientific">Rossellomorea pakistanensis</name>
    <dbReference type="NCBI Taxonomy" id="992288"/>
    <lineage>
        <taxon>Bacteria</taxon>
        <taxon>Bacillati</taxon>
        <taxon>Bacillota</taxon>
        <taxon>Bacilli</taxon>
        <taxon>Bacillales</taxon>
        <taxon>Bacillaceae</taxon>
        <taxon>Rossellomorea</taxon>
    </lineage>
</organism>
<evidence type="ECO:0000259" key="2">
    <source>
        <dbReference type="Pfam" id="PF00535"/>
    </source>
</evidence>
<dbReference type="Pfam" id="PF00535">
    <property type="entry name" value="Glycos_transf_2"/>
    <property type="match status" value="1"/>
</dbReference>
<gene>
    <name evidence="3" type="ORF">JOC86_003488</name>
</gene>
<comment type="caution">
    <text evidence="3">The sequence shown here is derived from an EMBL/GenBank/DDBJ whole genome shotgun (WGS) entry which is preliminary data.</text>
</comment>
<evidence type="ECO:0000256" key="1">
    <source>
        <dbReference type="ARBA" id="ARBA00023157"/>
    </source>
</evidence>
<sequence length="293" mass="33809">MGKEPPRISVVFPVRNEGKNVKMTLDSLFSVKTNIPFEAIIVDDASTDNGCHFIKTYVHNKNITYIRTNGIGPANARNLGASRAKYEYLVFCDAHMTFENFWLDRLIFPILSNLSDAVCPAIASLDDPKVVGYGQSLNSNLRIKWNPKKRYLFETAILPGACIVLSKKVFDEIGGFETGFATWGHEDVEISLKLWLFGYRCHCEPSVKILHLFRTHHPYNVQYEGTYYNLMRMAYLHFDSDRIQKTKSLIIHNSPAVIENRVLNDGVLSKKKLYEKRRKMQIDELFRKFRISF</sequence>
<name>A0ABS2NGE3_9BACI</name>
<keyword evidence="4" id="KW-1185">Reference proteome</keyword>
<evidence type="ECO:0000313" key="4">
    <source>
        <dbReference type="Proteomes" id="UP001646157"/>
    </source>
</evidence>
<evidence type="ECO:0000313" key="3">
    <source>
        <dbReference type="EMBL" id="MBM7586936.1"/>
    </source>
</evidence>
<dbReference type="Gene3D" id="3.90.550.10">
    <property type="entry name" value="Spore Coat Polysaccharide Biosynthesis Protein SpsA, Chain A"/>
    <property type="match status" value="1"/>
</dbReference>
<dbReference type="RefSeq" id="WP_205174102.1">
    <property type="nucleotide sequence ID" value="NZ_JAFBDZ010000003.1"/>
</dbReference>
<accession>A0ABS2NGE3</accession>